<keyword evidence="11" id="KW-1185">Reference proteome</keyword>
<evidence type="ECO:0000313" key="10">
    <source>
        <dbReference type="EMBL" id="GKX30522.1"/>
    </source>
</evidence>
<comment type="subcellular location">
    <subcellularLocation>
        <location evidence="1">Cell membrane</location>
        <topology evidence="1">Multi-pass membrane protein</topology>
    </subcellularLocation>
</comment>
<evidence type="ECO:0000313" key="11">
    <source>
        <dbReference type="Proteomes" id="UP001144256"/>
    </source>
</evidence>
<feature type="transmembrane region" description="Helical" evidence="8">
    <location>
        <begin position="301"/>
        <end position="323"/>
    </location>
</feature>
<organism evidence="10 11">
    <name type="scientific">Vallitalea longa</name>
    <dbReference type="NCBI Taxonomy" id="2936439"/>
    <lineage>
        <taxon>Bacteria</taxon>
        <taxon>Bacillati</taxon>
        <taxon>Bacillota</taxon>
        <taxon>Clostridia</taxon>
        <taxon>Lachnospirales</taxon>
        <taxon>Vallitaleaceae</taxon>
        <taxon>Vallitalea</taxon>
    </lineage>
</organism>
<evidence type="ECO:0000256" key="3">
    <source>
        <dbReference type="ARBA" id="ARBA00022692"/>
    </source>
</evidence>
<dbReference type="GO" id="GO:0005886">
    <property type="term" value="C:plasma membrane"/>
    <property type="evidence" value="ECO:0007669"/>
    <property type="project" value="UniProtKB-SubCell"/>
</dbReference>
<accession>A0A9W5YBN3</accession>
<comment type="similarity">
    <text evidence="6">Belongs to the ABC-4 integral membrane protein family.</text>
</comment>
<name>A0A9W5YBN3_9FIRM</name>
<dbReference type="AlphaFoldDB" id="A0A9W5YBN3"/>
<dbReference type="PANTHER" id="PTHR30572">
    <property type="entry name" value="MEMBRANE COMPONENT OF TRANSPORTER-RELATED"/>
    <property type="match status" value="1"/>
</dbReference>
<evidence type="ECO:0000256" key="6">
    <source>
        <dbReference type="ARBA" id="ARBA00038076"/>
    </source>
</evidence>
<feature type="transmembrane region" description="Helical" evidence="8">
    <location>
        <begin position="767"/>
        <end position="785"/>
    </location>
</feature>
<feature type="transmembrane region" description="Helical" evidence="8">
    <location>
        <begin position="251"/>
        <end position="273"/>
    </location>
</feature>
<feature type="transmembrane region" description="Helical" evidence="8">
    <location>
        <begin position="672"/>
        <end position="698"/>
    </location>
</feature>
<feature type="domain" description="ABC3 transporter permease C-terminal" evidence="9">
    <location>
        <begin position="256"/>
        <end position="373"/>
    </location>
</feature>
<dbReference type="PANTHER" id="PTHR30572:SF4">
    <property type="entry name" value="ABC TRANSPORTER PERMEASE YTRF"/>
    <property type="match status" value="1"/>
</dbReference>
<dbReference type="InterPro" id="IPR050250">
    <property type="entry name" value="Macrolide_Exporter_MacB"/>
</dbReference>
<evidence type="ECO:0000256" key="4">
    <source>
        <dbReference type="ARBA" id="ARBA00022989"/>
    </source>
</evidence>
<comment type="caution">
    <text evidence="10">The sequence shown here is derived from an EMBL/GenBank/DDBJ whole genome shotgun (WGS) entry which is preliminary data.</text>
</comment>
<dbReference type="GO" id="GO:0022857">
    <property type="term" value="F:transmembrane transporter activity"/>
    <property type="evidence" value="ECO:0007669"/>
    <property type="project" value="TreeGrafter"/>
</dbReference>
<dbReference type="RefSeq" id="WP_281816779.1">
    <property type="nucleotide sequence ID" value="NZ_BRLB01000010.1"/>
</dbReference>
<keyword evidence="2" id="KW-1003">Cell membrane</keyword>
<feature type="transmembrane region" description="Helical" evidence="8">
    <location>
        <begin position="21"/>
        <end position="43"/>
    </location>
</feature>
<dbReference type="EMBL" id="BRLB01000010">
    <property type="protein sequence ID" value="GKX30522.1"/>
    <property type="molecule type" value="Genomic_DNA"/>
</dbReference>
<gene>
    <name evidence="10" type="ORF">SH1V18_30020</name>
</gene>
<keyword evidence="3 8" id="KW-0812">Transmembrane</keyword>
<dbReference type="Pfam" id="PF02687">
    <property type="entry name" value="FtsX"/>
    <property type="match status" value="2"/>
</dbReference>
<evidence type="ECO:0000256" key="5">
    <source>
        <dbReference type="ARBA" id="ARBA00023136"/>
    </source>
</evidence>
<evidence type="ECO:0000256" key="2">
    <source>
        <dbReference type="ARBA" id="ARBA00022475"/>
    </source>
</evidence>
<evidence type="ECO:0000256" key="1">
    <source>
        <dbReference type="ARBA" id="ARBA00004651"/>
    </source>
</evidence>
<sequence>MNMMIKLASKYGKASKCKSRLILLAIILSTCLITTIATFAISMNQMNYNNIINSYGKAEARIINVDDKQIDILKHHVELEQVGINSSLADVEDTYNYNLSLEYVDDQAADLLSYDVIEGRLPEKANEIAVFGSVLEKYEVPVAIGSKLNLKYHTGDENLYYEDSKKFTVTGILRENSMLLESKVGIGLVSQEFMSKMDSRLVHKNVAIKLEDSKDVHNRIFRIANELNIDGADIYFNSMLLDGRQKSSTKIIPFVILGILVIIATIIVIYNIYYISVVEKIQQIGMLSSIGTSPKQLKKMIVYEGILSSVKGIPLGILLGYLISKVLVPMIPFSDSVEMVFSPYIIILSAAVSLFTIVIALMKPSKIAARISPIEALRYSGVATTGKKTIKRTKNSRLGAVGKMAYLNLWRNKKRTIMTILSLTMSGMLFITFTSIFNSMRVDNLTKDYVAGDFDIVNTSYEVDNSDDINSIIDELTDMEEVESIEKSRHTVVTMEYDEEKMEQHKLKYVYDDGRINCDIYGYEVATLDKLKDNILEGALDIEKMNNDRYVIYYGDKGEDSYEIGDKVKFNVQRDEDSTYTEEFTILAKTDTLPIGNDRQNGGPTFIAYEKIVSKYLNEDNYKKIAVDVNKNMYDEAKEKIESIQEKYEDIDITEYETLYNEHHSQKSSIELIGMVLVVVIAFIGLLNLINTMVTSILTRKKELGMLQAIGLSDKQLNLMLQVEGMYYALISGLLSTVIGSRIAKSCFDIFSREATYARWQSPVKEILIMIAVLVIVQYVVTYFITKLLNKESIIDRIIRV</sequence>
<keyword evidence="4 8" id="KW-1133">Transmembrane helix</keyword>
<dbReference type="Proteomes" id="UP001144256">
    <property type="component" value="Unassembled WGS sequence"/>
</dbReference>
<proteinExistence type="inferred from homology"/>
<protein>
    <submittedName>
        <fullName evidence="10">ABC transporter permease</fullName>
    </submittedName>
</protein>
<feature type="domain" description="ABC3 transporter permease C-terminal" evidence="9">
    <location>
        <begin position="676"/>
        <end position="791"/>
    </location>
</feature>
<evidence type="ECO:0000256" key="7">
    <source>
        <dbReference type="SAM" id="Coils"/>
    </source>
</evidence>
<dbReference type="InterPro" id="IPR003838">
    <property type="entry name" value="ABC3_permease_C"/>
</dbReference>
<feature type="transmembrane region" description="Helical" evidence="8">
    <location>
        <begin position="417"/>
        <end position="437"/>
    </location>
</feature>
<feature type="transmembrane region" description="Helical" evidence="8">
    <location>
        <begin position="725"/>
        <end position="744"/>
    </location>
</feature>
<feature type="transmembrane region" description="Helical" evidence="8">
    <location>
        <begin position="343"/>
        <end position="362"/>
    </location>
</feature>
<evidence type="ECO:0000259" key="9">
    <source>
        <dbReference type="Pfam" id="PF02687"/>
    </source>
</evidence>
<reference evidence="10" key="1">
    <citation type="submission" date="2022-06" db="EMBL/GenBank/DDBJ databases">
        <title>Vallitalea longa sp. nov., an anaerobic bacterium isolated from marine sediment.</title>
        <authorList>
            <person name="Hirano S."/>
            <person name="Terahara T."/>
            <person name="Mori K."/>
            <person name="Hamada M."/>
            <person name="Matsumoto R."/>
            <person name="Kobayashi T."/>
        </authorList>
    </citation>
    <scope>NUCLEOTIDE SEQUENCE</scope>
    <source>
        <strain evidence="10">SH18-1</strain>
    </source>
</reference>
<keyword evidence="5 8" id="KW-0472">Membrane</keyword>
<evidence type="ECO:0000256" key="8">
    <source>
        <dbReference type="SAM" id="Phobius"/>
    </source>
</evidence>
<feature type="coiled-coil region" evidence="7">
    <location>
        <begin position="627"/>
        <end position="654"/>
    </location>
</feature>
<keyword evidence="7" id="KW-0175">Coiled coil</keyword>